<dbReference type="RefSeq" id="WP_093352920.1">
    <property type="nucleotide sequence ID" value="NZ_FOUY01000043.1"/>
</dbReference>
<feature type="region of interest" description="Disordered" evidence="1">
    <location>
        <begin position="1"/>
        <end position="69"/>
    </location>
</feature>
<evidence type="ECO:0000256" key="2">
    <source>
        <dbReference type="SAM" id="Phobius"/>
    </source>
</evidence>
<name>A0A1I5G467_PSUAM</name>
<evidence type="ECO:0000256" key="1">
    <source>
        <dbReference type="SAM" id="MobiDB-lite"/>
    </source>
</evidence>
<keyword evidence="4" id="KW-1185">Reference proteome</keyword>
<keyword evidence="3" id="KW-0131">Cell cycle</keyword>
<dbReference type="Proteomes" id="UP000199614">
    <property type="component" value="Unassembled WGS sequence"/>
</dbReference>
<dbReference type="STRING" id="260086.SAMN05216207_104318"/>
<evidence type="ECO:0000313" key="4">
    <source>
        <dbReference type="Proteomes" id="UP000199614"/>
    </source>
</evidence>
<accession>A0A1I5G467</accession>
<keyword evidence="2" id="KW-0812">Transmembrane</keyword>
<dbReference type="AlphaFoldDB" id="A0A1I5G467"/>
<sequence length="200" mass="21489">MADRRGRSRDTRARASGTGRARTAAKPRTAPSRSASTRSERSRDAPARSRPAGPAPARPRLTRARSRAGEVVARTTGMLGLSSTKRAAILALVVCALALTVAVPLHNFVSQRQELAAVSEQQQALEADVARLAADRARLSDPAEVQAQARTRLGMVQPGETPYIVQFPAPPAPETFDGQAEPGVPWFHTLWDDVSGEPRR</sequence>
<dbReference type="Pfam" id="PF04977">
    <property type="entry name" value="DivIC"/>
    <property type="match status" value="1"/>
</dbReference>
<dbReference type="InterPro" id="IPR007060">
    <property type="entry name" value="FtsL/DivIC"/>
</dbReference>
<dbReference type="GO" id="GO:0051301">
    <property type="term" value="P:cell division"/>
    <property type="evidence" value="ECO:0007669"/>
    <property type="project" value="UniProtKB-KW"/>
</dbReference>
<organism evidence="3 4">
    <name type="scientific">Pseudonocardia ammonioxydans</name>
    <dbReference type="NCBI Taxonomy" id="260086"/>
    <lineage>
        <taxon>Bacteria</taxon>
        <taxon>Bacillati</taxon>
        <taxon>Actinomycetota</taxon>
        <taxon>Actinomycetes</taxon>
        <taxon>Pseudonocardiales</taxon>
        <taxon>Pseudonocardiaceae</taxon>
        <taxon>Pseudonocardia</taxon>
    </lineage>
</organism>
<keyword evidence="2" id="KW-1133">Transmembrane helix</keyword>
<dbReference type="EMBL" id="FOUY01000043">
    <property type="protein sequence ID" value="SFO30838.1"/>
    <property type="molecule type" value="Genomic_DNA"/>
</dbReference>
<protein>
    <submittedName>
        <fullName evidence="3">Cell division protein FtsB</fullName>
    </submittedName>
</protein>
<feature type="transmembrane region" description="Helical" evidence="2">
    <location>
        <begin position="87"/>
        <end position="105"/>
    </location>
</feature>
<evidence type="ECO:0000313" key="3">
    <source>
        <dbReference type="EMBL" id="SFO30838.1"/>
    </source>
</evidence>
<keyword evidence="2" id="KW-0472">Membrane</keyword>
<feature type="compositionally biased region" description="Basic and acidic residues" evidence="1">
    <location>
        <begin position="38"/>
        <end position="47"/>
    </location>
</feature>
<keyword evidence="3" id="KW-0132">Cell division</keyword>
<proteinExistence type="predicted"/>
<feature type="compositionally biased region" description="Low complexity" evidence="1">
    <location>
        <begin position="14"/>
        <end position="37"/>
    </location>
</feature>
<gene>
    <name evidence="3" type="ORF">SAMN05216207_104318</name>
</gene>
<dbReference type="OrthoDB" id="5187715at2"/>
<reference evidence="3 4" key="1">
    <citation type="submission" date="2016-10" db="EMBL/GenBank/DDBJ databases">
        <authorList>
            <person name="de Groot N.N."/>
        </authorList>
    </citation>
    <scope>NUCLEOTIDE SEQUENCE [LARGE SCALE GENOMIC DNA]</scope>
    <source>
        <strain evidence="3 4">CGMCC 4.1877</strain>
    </source>
</reference>
<feature type="compositionally biased region" description="Basic and acidic residues" evidence="1">
    <location>
        <begin position="1"/>
        <end position="13"/>
    </location>
</feature>